<feature type="chain" id="PRO_5042594781" evidence="1">
    <location>
        <begin position="29"/>
        <end position="127"/>
    </location>
</feature>
<feature type="signal peptide" evidence="1">
    <location>
        <begin position="1"/>
        <end position="28"/>
    </location>
</feature>
<gene>
    <name evidence="2" type="ORF">KHLLAP_LOCUS2498</name>
</gene>
<evidence type="ECO:0000313" key="2">
    <source>
        <dbReference type="EMBL" id="CAJ2502030.1"/>
    </source>
</evidence>
<evidence type="ECO:0000256" key="1">
    <source>
        <dbReference type="SAM" id="SignalP"/>
    </source>
</evidence>
<sequence length="127" mass="14583">MEEAHISRPCNAWILKRLLFYQATLALADLTNHADEEVTARFRGEKKKKGLRAGAAEEPDAQRRRGYTYQLIVVPCTQVHDLGPPRPLRYRDGYLEAKAEKDRKAKAEEARWKVHSTQVYCNCLVSV</sequence>
<proteinExistence type="predicted"/>
<reference evidence="2" key="1">
    <citation type="submission" date="2023-10" db="EMBL/GenBank/DDBJ databases">
        <authorList>
            <person name="Hackl T."/>
        </authorList>
    </citation>
    <scope>NUCLEOTIDE SEQUENCE</scope>
</reference>
<keyword evidence="3" id="KW-1185">Reference proteome</keyword>
<dbReference type="Proteomes" id="UP001295740">
    <property type="component" value="Unassembled WGS sequence"/>
</dbReference>
<keyword evidence="1" id="KW-0732">Signal</keyword>
<accession>A0AAI8VCS5</accession>
<organism evidence="2 3">
    <name type="scientific">Anthostomella pinea</name>
    <dbReference type="NCBI Taxonomy" id="933095"/>
    <lineage>
        <taxon>Eukaryota</taxon>
        <taxon>Fungi</taxon>
        <taxon>Dikarya</taxon>
        <taxon>Ascomycota</taxon>
        <taxon>Pezizomycotina</taxon>
        <taxon>Sordariomycetes</taxon>
        <taxon>Xylariomycetidae</taxon>
        <taxon>Xylariales</taxon>
        <taxon>Xylariaceae</taxon>
        <taxon>Anthostomella</taxon>
    </lineage>
</organism>
<comment type="caution">
    <text evidence="2">The sequence shown here is derived from an EMBL/GenBank/DDBJ whole genome shotgun (WGS) entry which is preliminary data.</text>
</comment>
<dbReference type="EMBL" id="CAUWAG010000003">
    <property type="protein sequence ID" value="CAJ2502030.1"/>
    <property type="molecule type" value="Genomic_DNA"/>
</dbReference>
<protein>
    <submittedName>
        <fullName evidence="2">Uu.00g048830.m01.CDS01</fullName>
    </submittedName>
</protein>
<evidence type="ECO:0000313" key="3">
    <source>
        <dbReference type="Proteomes" id="UP001295740"/>
    </source>
</evidence>
<name>A0AAI8VCS5_9PEZI</name>
<dbReference type="AlphaFoldDB" id="A0AAI8VCS5"/>